<sequence>MIESAPPHWFGAPLSRATTVAALRVIHADAAWPPDDDAPGGLTLTEIAQRAGVSRPSTEDAVDELLERELIAEIEPDPDAPRPVGRPAKRYRFRSELGYVLGVDIGIHKVLALCTDLAGNVRGSHRIEVSAELSNADRIQAARTALKRAARASSVRLADILAVGVGTTGPVDPHTGTVVRSPALVGWTGVNVKQELSGIGTGPVLVGNDANLGALAEHWRGAAGDASDVVYILAGHQVSVGILIDGRVREGRHGAAGEIGVLEAARWYEARDALAAGKPLDEPGFIDALATGIAAAVLLVDPDKVIIGGGLSQAGDTLLKPLRRRLEELCLFPIPVQASHLGEQNVALGAVRQALDHLESPLFTTQ</sequence>
<protein>
    <submittedName>
        <fullName evidence="2">ROK family transcriptional regulator</fullName>
    </submittedName>
</protein>
<dbReference type="InterPro" id="IPR000600">
    <property type="entry name" value="ROK"/>
</dbReference>
<accession>A0A7Y6IF40</accession>
<keyword evidence="3" id="KW-1185">Reference proteome</keyword>
<comment type="similarity">
    <text evidence="1">Belongs to the ROK (NagC/XylR) family.</text>
</comment>
<proteinExistence type="inferred from homology"/>
<dbReference type="PANTHER" id="PTHR18964:SF149">
    <property type="entry name" value="BIFUNCTIONAL UDP-N-ACETYLGLUCOSAMINE 2-EPIMERASE_N-ACETYLMANNOSAMINE KINASE"/>
    <property type="match status" value="1"/>
</dbReference>
<name>A0A7Y6IF40_9ACTN</name>
<dbReference type="Gene3D" id="3.30.420.40">
    <property type="match status" value="3"/>
</dbReference>
<evidence type="ECO:0000313" key="3">
    <source>
        <dbReference type="Proteomes" id="UP000586042"/>
    </source>
</evidence>
<dbReference type="SUPFAM" id="SSF53067">
    <property type="entry name" value="Actin-like ATPase domain"/>
    <property type="match status" value="1"/>
</dbReference>
<dbReference type="PANTHER" id="PTHR18964">
    <property type="entry name" value="ROK (REPRESSOR, ORF, KINASE) FAMILY"/>
    <property type="match status" value="1"/>
</dbReference>
<evidence type="ECO:0000256" key="1">
    <source>
        <dbReference type="ARBA" id="ARBA00006479"/>
    </source>
</evidence>
<dbReference type="InterPro" id="IPR036388">
    <property type="entry name" value="WH-like_DNA-bd_sf"/>
</dbReference>
<organism evidence="2 3">
    <name type="scientific">Nonomuraea montanisoli</name>
    <dbReference type="NCBI Taxonomy" id="2741721"/>
    <lineage>
        <taxon>Bacteria</taxon>
        <taxon>Bacillati</taxon>
        <taxon>Actinomycetota</taxon>
        <taxon>Actinomycetes</taxon>
        <taxon>Streptosporangiales</taxon>
        <taxon>Streptosporangiaceae</taxon>
        <taxon>Nonomuraea</taxon>
    </lineage>
</organism>
<dbReference type="InterPro" id="IPR036390">
    <property type="entry name" value="WH_DNA-bd_sf"/>
</dbReference>
<dbReference type="InterPro" id="IPR043129">
    <property type="entry name" value="ATPase_NBD"/>
</dbReference>
<dbReference type="Pfam" id="PF00480">
    <property type="entry name" value="ROK"/>
    <property type="match status" value="2"/>
</dbReference>
<gene>
    <name evidence="2" type="ORF">HTZ77_29850</name>
</gene>
<comment type="caution">
    <text evidence="2">The sequence shown here is derived from an EMBL/GenBank/DDBJ whole genome shotgun (WGS) entry which is preliminary data.</text>
</comment>
<dbReference type="AlphaFoldDB" id="A0A7Y6IF40"/>
<dbReference type="EMBL" id="JABWGN010000012">
    <property type="protein sequence ID" value="NUW35604.1"/>
    <property type="molecule type" value="Genomic_DNA"/>
</dbReference>
<dbReference type="Gene3D" id="1.10.10.10">
    <property type="entry name" value="Winged helix-like DNA-binding domain superfamily/Winged helix DNA-binding domain"/>
    <property type="match status" value="1"/>
</dbReference>
<evidence type="ECO:0000313" key="2">
    <source>
        <dbReference type="EMBL" id="NUW35604.1"/>
    </source>
</evidence>
<dbReference type="RefSeq" id="WP_175593061.1">
    <property type="nucleotide sequence ID" value="NZ_JABWGN010000012.1"/>
</dbReference>
<dbReference type="SUPFAM" id="SSF46785">
    <property type="entry name" value="Winged helix' DNA-binding domain"/>
    <property type="match status" value="1"/>
</dbReference>
<dbReference type="Proteomes" id="UP000586042">
    <property type="component" value="Unassembled WGS sequence"/>
</dbReference>
<dbReference type="CDD" id="cd23763">
    <property type="entry name" value="ASKHA_ATPase_ROK"/>
    <property type="match status" value="1"/>
</dbReference>
<reference evidence="2 3" key="1">
    <citation type="submission" date="2020-06" db="EMBL/GenBank/DDBJ databases">
        <title>Nonomuraea sp. SMC257, a novel actinomycete isolated from soil.</title>
        <authorList>
            <person name="Chanama M."/>
        </authorList>
    </citation>
    <scope>NUCLEOTIDE SEQUENCE [LARGE SCALE GENOMIC DNA]</scope>
    <source>
        <strain evidence="2 3">SMC257</strain>
    </source>
</reference>